<organism evidence="8 9">
    <name type="scientific">Pseudooceanicola algae</name>
    <dbReference type="NCBI Taxonomy" id="1537215"/>
    <lineage>
        <taxon>Bacteria</taxon>
        <taxon>Pseudomonadati</taxon>
        <taxon>Pseudomonadota</taxon>
        <taxon>Alphaproteobacteria</taxon>
        <taxon>Rhodobacterales</taxon>
        <taxon>Paracoccaceae</taxon>
        <taxon>Pseudooceanicola</taxon>
    </lineage>
</organism>
<dbReference type="RefSeq" id="WP_119840131.1">
    <property type="nucleotide sequence ID" value="NZ_CP060436.1"/>
</dbReference>
<dbReference type="InterPro" id="IPR013551">
    <property type="entry name" value="YicC-like_C"/>
</dbReference>
<name>A0A418SES6_9RHOB</name>
<dbReference type="GO" id="GO:0004521">
    <property type="term" value="F:RNA endonuclease activity"/>
    <property type="evidence" value="ECO:0007669"/>
    <property type="project" value="InterPro"/>
</dbReference>
<dbReference type="GO" id="GO:0016787">
    <property type="term" value="F:hydrolase activity"/>
    <property type="evidence" value="ECO:0007669"/>
    <property type="project" value="UniProtKB-KW"/>
</dbReference>
<evidence type="ECO:0000256" key="3">
    <source>
        <dbReference type="ARBA" id="ARBA00022759"/>
    </source>
</evidence>
<proteinExistence type="inferred from homology"/>
<evidence type="ECO:0000313" key="8">
    <source>
        <dbReference type="EMBL" id="QPM89739.1"/>
    </source>
</evidence>
<dbReference type="Proteomes" id="UP000283786">
    <property type="component" value="Chromosome"/>
</dbReference>
<evidence type="ECO:0000313" key="9">
    <source>
        <dbReference type="Proteomes" id="UP000283786"/>
    </source>
</evidence>
<feature type="domain" description="Endoribonuclease YicC-like C-terminal" evidence="7">
    <location>
        <begin position="185"/>
        <end position="299"/>
    </location>
</feature>
<keyword evidence="3" id="KW-0255">Endonuclease</keyword>
<reference evidence="8 9" key="1">
    <citation type="submission" date="2020-08" db="EMBL/GenBank/DDBJ databases">
        <title>Genome sequence of Rhodobacteraceae bacterium Lw-13e.</title>
        <authorList>
            <person name="Poehlein A."/>
            <person name="Wolter L."/>
            <person name="Daniel R."/>
            <person name="Brinkhoff T."/>
        </authorList>
    </citation>
    <scope>NUCLEOTIDE SEQUENCE [LARGE SCALE GENOMIC DNA]</scope>
    <source>
        <strain evidence="8 9">Lw-13e</strain>
    </source>
</reference>
<dbReference type="AlphaFoldDB" id="A0A418SES6"/>
<evidence type="ECO:0000256" key="1">
    <source>
        <dbReference type="ARBA" id="ARBA00001968"/>
    </source>
</evidence>
<dbReference type="InterPro" id="IPR013527">
    <property type="entry name" value="YicC-like_N"/>
</dbReference>
<dbReference type="Pfam" id="PF08340">
    <property type="entry name" value="YicC-like_C"/>
    <property type="match status" value="1"/>
</dbReference>
<keyword evidence="9" id="KW-1185">Reference proteome</keyword>
<dbReference type="OrthoDB" id="9771229at2"/>
<comment type="similarity">
    <text evidence="5">Belongs to the YicC/YloC family.</text>
</comment>
<dbReference type="Pfam" id="PF03755">
    <property type="entry name" value="YicC-like_N"/>
    <property type="match status" value="1"/>
</dbReference>
<dbReference type="NCBIfam" id="TIGR00255">
    <property type="entry name" value="YicC/YloC family endoribonuclease"/>
    <property type="match status" value="1"/>
</dbReference>
<gene>
    <name evidence="8" type="ORF">PSAL_009650</name>
</gene>
<dbReference type="KEGG" id="palw:PSAL_009650"/>
<keyword evidence="2" id="KW-0540">Nuclease</keyword>
<evidence type="ECO:0000259" key="7">
    <source>
        <dbReference type="Pfam" id="PF08340"/>
    </source>
</evidence>
<evidence type="ECO:0008006" key="10">
    <source>
        <dbReference type="Google" id="ProtNLM"/>
    </source>
</evidence>
<comment type="cofactor">
    <cofactor evidence="1">
        <name>a divalent metal cation</name>
        <dbReference type="ChEBI" id="CHEBI:60240"/>
    </cofactor>
</comment>
<protein>
    <recommendedName>
        <fullName evidence="10">YicC family protein</fullName>
    </recommendedName>
</protein>
<feature type="domain" description="Endoribonuclease YicC-like N-terminal" evidence="6">
    <location>
        <begin position="3"/>
        <end position="162"/>
    </location>
</feature>
<dbReference type="PANTHER" id="PTHR30636">
    <property type="entry name" value="UPF0701 PROTEIN YICC"/>
    <property type="match status" value="1"/>
</dbReference>
<evidence type="ECO:0000256" key="4">
    <source>
        <dbReference type="ARBA" id="ARBA00022801"/>
    </source>
</evidence>
<keyword evidence="4" id="KW-0378">Hydrolase</keyword>
<sequence length="299" mass="32030">MARSMTAFSTAQGQAGSFHWTWEIRSVNAKGLDLRLRVPDWIAGLEAGLRKRLGQGETGPARGNVTLNLRVSRDEAATALTLNSAQLSAVLEALADVEKAAAVRGLTLAPSRAADLLPLRGVLDTVAAEVDSSGLLGDLLADFDPVLADFMEMRDREGAAIAEVLLAQLARIEALIAEAERAAKARAPKTADAIRIALNRVLETLPGQDPQRIAQELAIIAIKSDVTEELDRLGVHVVAARELLAETGPIGRKLDFLSQEFNREANTLCAKSQDSALSAAGLEMKAVIDQMREQVQNIE</sequence>
<dbReference type="InterPro" id="IPR005229">
    <property type="entry name" value="YicC/YloC-like"/>
</dbReference>
<dbReference type="PANTHER" id="PTHR30636:SF3">
    <property type="entry name" value="UPF0701 PROTEIN YICC"/>
    <property type="match status" value="1"/>
</dbReference>
<evidence type="ECO:0000256" key="5">
    <source>
        <dbReference type="ARBA" id="ARBA00035648"/>
    </source>
</evidence>
<dbReference type="EMBL" id="CP060436">
    <property type="protein sequence ID" value="QPM89739.1"/>
    <property type="molecule type" value="Genomic_DNA"/>
</dbReference>
<evidence type="ECO:0000256" key="2">
    <source>
        <dbReference type="ARBA" id="ARBA00022722"/>
    </source>
</evidence>
<evidence type="ECO:0000259" key="6">
    <source>
        <dbReference type="Pfam" id="PF03755"/>
    </source>
</evidence>
<accession>A0A418SES6</accession>